<evidence type="ECO:0000313" key="3">
    <source>
        <dbReference type="Proteomes" id="UP000315995"/>
    </source>
</evidence>
<name>A0A4Y6PLV1_PERCE</name>
<accession>A0A4Y6PLV1</accession>
<evidence type="ECO:0000256" key="1">
    <source>
        <dbReference type="SAM" id="MobiDB-lite"/>
    </source>
</evidence>
<dbReference type="Proteomes" id="UP000315995">
    <property type="component" value="Chromosome"/>
</dbReference>
<gene>
    <name evidence="2" type="ORF">FIV42_00705</name>
</gene>
<sequence>MGKTYRKHKGKWVTLEEFEKLTATNADPPSQDREGGPDTPPATDDSEQDTPPDAIELGPPTDDLEQKRLVAEARGVLEREDWREMGSFLAEHREEPTPKGTEDRKQALRDFIEAQ</sequence>
<protein>
    <submittedName>
        <fullName evidence="2">Uncharacterized protein</fullName>
    </submittedName>
</protein>
<evidence type="ECO:0000313" key="2">
    <source>
        <dbReference type="EMBL" id="QDG49304.1"/>
    </source>
</evidence>
<keyword evidence="3" id="KW-1185">Reference proteome</keyword>
<reference evidence="2 3" key="1">
    <citation type="submission" date="2019-06" db="EMBL/GenBank/DDBJ databases">
        <title>Persicimonas caeni gen. nov., sp. nov., a predatory bacterium isolated from solar saltern.</title>
        <authorList>
            <person name="Wang S."/>
        </authorList>
    </citation>
    <scope>NUCLEOTIDE SEQUENCE [LARGE SCALE GENOMIC DNA]</scope>
    <source>
        <strain evidence="2 3">YN101</strain>
    </source>
</reference>
<proteinExistence type="predicted"/>
<dbReference type="EMBL" id="CP041186">
    <property type="protein sequence ID" value="QDG49304.1"/>
    <property type="molecule type" value="Genomic_DNA"/>
</dbReference>
<feature type="region of interest" description="Disordered" evidence="1">
    <location>
        <begin position="87"/>
        <end position="115"/>
    </location>
</feature>
<feature type="region of interest" description="Disordered" evidence="1">
    <location>
        <begin position="19"/>
        <end position="66"/>
    </location>
</feature>
<organism evidence="2 3">
    <name type="scientific">Persicimonas caeni</name>
    <dbReference type="NCBI Taxonomy" id="2292766"/>
    <lineage>
        <taxon>Bacteria</taxon>
        <taxon>Deltaproteobacteria</taxon>
        <taxon>Bradymonadales</taxon>
        <taxon>Bradymonadaceae</taxon>
        <taxon>Persicimonas</taxon>
    </lineage>
</organism>
<dbReference type="RefSeq" id="WP_141195803.1">
    <property type="nucleotide sequence ID" value="NZ_CP041186.1"/>
</dbReference>
<dbReference type="AlphaFoldDB" id="A0A4Y6PLV1"/>
<accession>A0A5B8XXW4</accession>